<name>A0AAE0W0J9_9BIVA</name>
<reference evidence="1" key="3">
    <citation type="submission" date="2023-05" db="EMBL/GenBank/DDBJ databases">
        <authorList>
            <person name="Smith C.H."/>
        </authorList>
    </citation>
    <scope>NUCLEOTIDE SEQUENCE</scope>
    <source>
        <strain evidence="1">CHS0354</strain>
        <tissue evidence="1">Mantle</tissue>
    </source>
</reference>
<protein>
    <submittedName>
        <fullName evidence="1">Uncharacterized protein</fullName>
    </submittedName>
</protein>
<sequence length="126" mass="14624">MSSATPLTFYFPQKVVSEFVDKYYGETSTQAHSHYLDAENIYVKCVESTTAKGKEDLELQGEQIIKQKLISMDGERAFGWTKAGMLHIKHWGFYQTSSVTRATPKYEAYFSESFIRECNEHKRFRS</sequence>
<dbReference type="EMBL" id="JAEAOA010000916">
    <property type="protein sequence ID" value="KAK3597016.1"/>
    <property type="molecule type" value="Genomic_DNA"/>
</dbReference>
<organism evidence="1 2">
    <name type="scientific">Potamilus streckersoni</name>
    <dbReference type="NCBI Taxonomy" id="2493646"/>
    <lineage>
        <taxon>Eukaryota</taxon>
        <taxon>Metazoa</taxon>
        <taxon>Spiralia</taxon>
        <taxon>Lophotrochozoa</taxon>
        <taxon>Mollusca</taxon>
        <taxon>Bivalvia</taxon>
        <taxon>Autobranchia</taxon>
        <taxon>Heteroconchia</taxon>
        <taxon>Palaeoheterodonta</taxon>
        <taxon>Unionida</taxon>
        <taxon>Unionoidea</taxon>
        <taxon>Unionidae</taxon>
        <taxon>Ambleminae</taxon>
        <taxon>Lampsilini</taxon>
        <taxon>Potamilus</taxon>
    </lineage>
</organism>
<proteinExistence type="predicted"/>
<reference evidence="1" key="1">
    <citation type="journal article" date="2021" name="Genome Biol. Evol.">
        <title>A High-Quality Reference Genome for a Parasitic Bivalve with Doubly Uniparental Inheritance (Bivalvia: Unionida).</title>
        <authorList>
            <person name="Smith C.H."/>
        </authorList>
    </citation>
    <scope>NUCLEOTIDE SEQUENCE</scope>
    <source>
        <strain evidence="1">CHS0354</strain>
    </source>
</reference>
<dbReference type="AlphaFoldDB" id="A0AAE0W0J9"/>
<reference evidence="1" key="2">
    <citation type="journal article" date="2021" name="Genome Biol. Evol.">
        <title>Developing a high-quality reference genome for a parasitic bivalve with doubly uniparental inheritance (Bivalvia: Unionida).</title>
        <authorList>
            <person name="Smith C.H."/>
        </authorList>
    </citation>
    <scope>NUCLEOTIDE SEQUENCE</scope>
    <source>
        <strain evidence="1">CHS0354</strain>
        <tissue evidence="1">Mantle</tissue>
    </source>
</reference>
<gene>
    <name evidence="1" type="ORF">CHS0354_014903</name>
</gene>
<accession>A0AAE0W0J9</accession>
<evidence type="ECO:0000313" key="2">
    <source>
        <dbReference type="Proteomes" id="UP001195483"/>
    </source>
</evidence>
<evidence type="ECO:0000313" key="1">
    <source>
        <dbReference type="EMBL" id="KAK3597016.1"/>
    </source>
</evidence>
<keyword evidence="2" id="KW-1185">Reference proteome</keyword>
<dbReference type="Proteomes" id="UP001195483">
    <property type="component" value="Unassembled WGS sequence"/>
</dbReference>
<comment type="caution">
    <text evidence="1">The sequence shown here is derived from an EMBL/GenBank/DDBJ whole genome shotgun (WGS) entry which is preliminary data.</text>
</comment>